<dbReference type="Proteomes" id="UP000580517">
    <property type="component" value="Unassembled WGS sequence"/>
</dbReference>
<dbReference type="SUPFAM" id="SSF53807">
    <property type="entry name" value="Helical backbone' metal receptor"/>
    <property type="match status" value="1"/>
</dbReference>
<dbReference type="PANTHER" id="PTHR42953">
    <property type="entry name" value="HIGH-AFFINITY ZINC UPTAKE SYSTEM PROTEIN ZNUA-RELATED"/>
    <property type="match status" value="1"/>
</dbReference>
<evidence type="ECO:0000256" key="7">
    <source>
        <dbReference type="SAM" id="MobiDB-lite"/>
    </source>
</evidence>
<dbReference type="PRINTS" id="PR00690">
    <property type="entry name" value="ADHESNFAMILY"/>
</dbReference>
<dbReference type="InterPro" id="IPR006127">
    <property type="entry name" value="ZnuA-like"/>
</dbReference>
<evidence type="ECO:0000256" key="8">
    <source>
        <dbReference type="SAM" id="SignalP"/>
    </source>
</evidence>
<feature type="region of interest" description="Disordered" evidence="7">
    <location>
        <begin position="122"/>
        <end position="154"/>
    </location>
</feature>
<dbReference type="PANTHER" id="PTHR42953:SF1">
    <property type="entry name" value="METAL-BINDING PROTEIN HI_0362-RELATED"/>
    <property type="match status" value="1"/>
</dbReference>
<feature type="compositionally biased region" description="Basic and acidic residues" evidence="7">
    <location>
        <begin position="125"/>
        <end position="144"/>
    </location>
</feature>
<dbReference type="InterPro" id="IPR006129">
    <property type="entry name" value="AdhesinB"/>
</dbReference>
<evidence type="ECO:0000313" key="10">
    <source>
        <dbReference type="Proteomes" id="UP000580517"/>
    </source>
</evidence>
<dbReference type="Pfam" id="PF01297">
    <property type="entry name" value="ZnuA"/>
    <property type="match status" value="1"/>
</dbReference>
<dbReference type="GO" id="GO:0007155">
    <property type="term" value="P:cell adhesion"/>
    <property type="evidence" value="ECO:0007669"/>
    <property type="project" value="InterPro"/>
</dbReference>
<evidence type="ECO:0000256" key="2">
    <source>
        <dbReference type="ARBA" id="ARBA00011028"/>
    </source>
</evidence>
<dbReference type="PRINTS" id="PR00691">
    <property type="entry name" value="ADHESINB"/>
</dbReference>
<evidence type="ECO:0000256" key="4">
    <source>
        <dbReference type="ARBA" id="ARBA00022723"/>
    </source>
</evidence>
<sequence>MAVLCALGLAGHASQALAAQAASEKIKVVATFSILADMAREVGGGHVDVAAIVGPNSDAHAFEPTPADVRELAQARVLVLNGLDFEGWLPRLLASSGFKGLQVLASDGVHVRRLDADNVAGEANADDHDHDHAGEHGHGEAHDHGGHHHEHAAGDVDPHAWQDLTNGAIYARNIAEGLAAADPRNAYYYRQRAEMYIQKMGKLDAEIKSSLKDIPPQRRVVITSHDAFGYFSDAYGIRFISVAGFSSAAEPSAADVARIIDRCRREHVAAIFIENMANTKVVQQIARETGVPTGGTLYSDALAPPGEPASTYLGMFSWNAGRLIRVLKPAP</sequence>
<keyword evidence="3 6" id="KW-0813">Transport</keyword>
<comment type="caution">
    <text evidence="9">The sequence shown here is derived from an EMBL/GenBank/DDBJ whole genome shotgun (WGS) entry which is preliminary data.</text>
</comment>
<dbReference type="EMBL" id="JACCEW010000004">
    <property type="protein sequence ID" value="NYT38078.1"/>
    <property type="molecule type" value="Genomic_DNA"/>
</dbReference>
<evidence type="ECO:0000256" key="3">
    <source>
        <dbReference type="ARBA" id="ARBA00022448"/>
    </source>
</evidence>
<organism evidence="9 10">
    <name type="scientific">Allopusillimonas soli</name>
    <dbReference type="NCBI Taxonomy" id="659016"/>
    <lineage>
        <taxon>Bacteria</taxon>
        <taxon>Pseudomonadati</taxon>
        <taxon>Pseudomonadota</taxon>
        <taxon>Betaproteobacteria</taxon>
        <taxon>Burkholderiales</taxon>
        <taxon>Alcaligenaceae</taxon>
        <taxon>Allopusillimonas</taxon>
    </lineage>
</organism>
<dbReference type="InterPro" id="IPR050492">
    <property type="entry name" value="Bact_metal-bind_prot9"/>
</dbReference>
<comment type="similarity">
    <text evidence="2 6">Belongs to the bacterial solute-binding protein 9 family.</text>
</comment>
<keyword evidence="5 8" id="KW-0732">Signal</keyword>
<dbReference type="InterPro" id="IPR006128">
    <property type="entry name" value="Lipoprotein_PsaA-like"/>
</dbReference>
<proteinExistence type="inferred from homology"/>
<feature type="signal peptide" evidence="8">
    <location>
        <begin position="1"/>
        <end position="18"/>
    </location>
</feature>
<dbReference type="GO" id="GO:0046872">
    <property type="term" value="F:metal ion binding"/>
    <property type="evidence" value="ECO:0007669"/>
    <property type="project" value="UniProtKB-KW"/>
</dbReference>
<dbReference type="OrthoDB" id="9793396at2"/>
<evidence type="ECO:0000256" key="6">
    <source>
        <dbReference type="RuleBase" id="RU003512"/>
    </source>
</evidence>
<dbReference type="AlphaFoldDB" id="A0A853FEF5"/>
<keyword evidence="10" id="KW-1185">Reference proteome</keyword>
<name>A0A853FEF5_9BURK</name>
<evidence type="ECO:0000256" key="1">
    <source>
        <dbReference type="ARBA" id="ARBA00004196"/>
    </source>
</evidence>
<comment type="subcellular location">
    <subcellularLocation>
        <location evidence="1">Cell envelope</location>
    </subcellularLocation>
</comment>
<protein>
    <submittedName>
        <fullName evidence="9">Zinc ABC transporter substrate-binding protein</fullName>
    </submittedName>
</protein>
<reference evidence="9 10" key="1">
    <citation type="submission" date="2020-07" db="EMBL/GenBank/DDBJ databases">
        <title>Taxonomic revisions and descriptions of new bacterial species based on genomic comparisons in the high-G+C-content subgroup of the family Alcaligenaceae.</title>
        <authorList>
            <person name="Szabo A."/>
            <person name="Felfoldi T."/>
        </authorList>
    </citation>
    <scope>NUCLEOTIDE SEQUENCE [LARGE SCALE GENOMIC DNA]</scope>
    <source>
        <strain evidence="9 10">DSM 25264</strain>
    </source>
</reference>
<dbReference type="Gene3D" id="3.40.50.1980">
    <property type="entry name" value="Nitrogenase molybdenum iron protein domain"/>
    <property type="match status" value="2"/>
</dbReference>
<dbReference type="GO" id="GO:0030001">
    <property type="term" value="P:metal ion transport"/>
    <property type="evidence" value="ECO:0007669"/>
    <property type="project" value="InterPro"/>
</dbReference>
<feature type="chain" id="PRO_5032310129" evidence="8">
    <location>
        <begin position="19"/>
        <end position="331"/>
    </location>
</feature>
<dbReference type="GO" id="GO:0030313">
    <property type="term" value="C:cell envelope"/>
    <property type="evidence" value="ECO:0007669"/>
    <property type="project" value="UniProtKB-SubCell"/>
</dbReference>
<evidence type="ECO:0000256" key="5">
    <source>
        <dbReference type="ARBA" id="ARBA00022729"/>
    </source>
</evidence>
<evidence type="ECO:0000313" key="9">
    <source>
        <dbReference type="EMBL" id="NYT38078.1"/>
    </source>
</evidence>
<accession>A0A853FEF5</accession>
<gene>
    <name evidence="9" type="ORF">H0A68_14415</name>
</gene>
<keyword evidence="4" id="KW-0479">Metal-binding</keyword>